<feature type="compositionally biased region" description="Polar residues" evidence="1">
    <location>
        <begin position="203"/>
        <end position="222"/>
    </location>
</feature>
<reference evidence="2 3" key="1">
    <citation type="submission" date="2016-10" db="EMBL/GenBank/DDBJ databases">
        <title>Draft genome sequence of Coniochaeta ligniaria NRRL30616, a lignocellulolytic fungus for bioabatement of inhibitors in plant biomass hydrolysates.</title>
        <authorList>
            <consortium name="DOE Joint Genome Institute"/>
            <person name="Jimenez D.J."/>
            <person name="Hector R.E."/>
            <person name="Riley R."/>
            <person name="Sun H."/>
            <person name="Grigoriev I.V."/>
            <person name="Van Elsas J.D."/>
            <person name="Nichols N.N."/>
        </authorList>
    </citation>
    <scope>NUCLEOTIDE SEQUENCE [LARGE SCALE GENOMIC DNA]</scope>
    <source>
        <strain evidence="2 3">NRRL 30616</strain>
    </source>
</reference>
<dbReference type="InParanoid" id="A0A1J7IRH0"/>
<gene>
    <name evidence="2" type="ORF">CONLIGDRAFT_140266</name>
</gene>
<evidence type="ECO:0000313" key="3">
    <source>
        <dbReference type="Proteomes" id="UP000182658"/>
    </source>
</evidence>
<feature type="region of interest" description="Disordered" evidence="1">
    <location>
        <begin position="592"/>
        <end position="615"/>
    </location>
</feature>
<feature type="compositionally biased region" description="Low complexity" evidence="1">
    <location>
        <begin position="493"/>
        <end position="516"/>
    </location>
</feature>
<dbReference type="OrthoDB" id="2575228at2759"/>
<feature type="compositionally biased region" description="Polar residues" evidence="1">
    <location>
        <begin position="556"/>
        <end position="569"/>
    </location>
</feature>
<feature type="compositionally biased region" description="Pro residues" evidence="1">
    <location>
        <begin position="30"/>
        <end position="48"/>
    </location>
</feature>
<evidence type="ECO:0000256" key="1">
    <source>
        <dbReference type="SAM" id="MobiDB-lite"/>
    </source>
</evidence>
<feature type="region of interest" description="Disordered" evidence="1">
    <location>
        <begin position="172"/>
        <end position="232"/>
    </location>
</feature>
<protein>
    <submittedName>
        <fullName evidence="2">Uncharacterized protein</fullName>
    </submittedName>
</protein>
<feature type="compositionally biased region" description="Basic residues" evidence="1">
    <location>
        <begin position="373"/>
        <end position="389"/>
    </location>
</feature>
<dbReference type="STRING" id="1408157.A0A1J7IRH0"/>
<dbReference type="EMBL" id="KV875106">
    <property type="protein sequence ID" value="OIW23697.1"/>
    <property type="molecule type" value="Genomic_DNA"/>
</dbReference>
<feature type="region of interest" description="Disordered" evidence="1">
    <location>
        <begin position="1"/>
        <end position="56"/>
    </location>
</feature>
<keyword evidence="3" id="KW-1185">Reference proteome</keyword>
<organism evidence="2 3">
    <name type="scientific">Coniochaeta ligniaria NRRL 30616</name>
    <dbReference type="NCBI Taxonomy" id="1408157"/>
    <lineage>
        <taxon>Eukaryota</taxon>
        <taxon>Fungi</taxon>
        <taxon>Dikarya</taxon>
        <taxon>Ascomycota</taxon>
        <taxon>Pezizomycotina</taxon>
        <taxon>Sordariomycetes</taxon>
        <taxon>Sordariomycetidae</taxon>
        <taxon>Coniochaetales</taxon>
        <taxon>Coniochaetaceae</taxon>
        <taxon>Coniochaeta</taxon>
    </lineage>
</organism>
<feature type="region of interest" description="Disordered" evidence="1">
    <location>
        <begin position="321"/>
        <end position="350"/>
    </location>
</feature>
<evidence type="ECO:0000313" key="2">
    <source>
        <dbReference type="EMBL" id="OIW23697.1"/>
    </source>
</evidence>
<dbReference type="AlphaFoldDB" id="A0A1J7IRH0"/>
<accession>A0A1J7IRH0</accession>
<feature type="compositionally biased region" description="Basic and acidic residues" evidence="1">
    <location>
        <begin position="605"/>
        <end position="615"/>
    </location>
</feature>
<feature type="region of interest" description="Disordered" evidence="1">
    <location>
        <begin position="372"/>
        <end position="569"/>
    </location>
</feature>
<feature type="compositionally biased region" description="Polar residues" evidence="1">
    <location>
        <begin position="517"/>
        <end position="526"/>
    </location>
</feature>
<name>A0A1J7IRH0_9PEZI</name>
<feature type="compositionally biased region" description="Polar residues" evidence="1">
    <location>
        <begin position="172"/>
        <end position="194"/>
    </location>
</feature>
<feature type="compositionally biased region" description="Basic residues" evidence="1">
    <location>
        <begin position="537"/>
        <end position="546"/>
    </location>
</feature>
<feature type="compositionally biased region" description="Polar residues" evidence="1">
    <location>
        <begin position="338"/>
        <end position="350"/>
    </location>
</feature>
<sequence length="652" mass="70431">MDGATDQLHLSTNSKHQFLCPRRSTISPPRYRPAPGPRASSPPFPPSPSTEMAMTGGMALAGDPFRENKETSAYWTKEEAGPNDFFDEYVILDDDDPLGPGAHTSRTYYEDLDFAPAERFMTPPTSIDTSQLVSAAESTDGRAHLQPHAALAFQHPIRYGTPGPQRLTQQALEEQSGPGLSSAQRRFNSSVSDTELQRLEDLSMQSPRRGTATAPPQHSHSIPVSPRMVPATPSQHDPLGISFVSGQYDDPFEGTFPGQHGHVVGYPPQQSYQDMMLAGHTQGGQAPPNWPLTDGYASSSANSVDEMVWAGNTHQQHIPPQTPAGQAWYPATPGNPMKSVTRQSSSEFGTQSAMNATLNLALHLQQGGQIYHNNHHHHYGPVAGGHHHSHSENGLQMHMPQPRQPTAPILHPSQLPLNQHSGGHGHSLSMDAHTQSYLAPPTHPRPPRAGHHAHDPSTPRRPKPRAPSSGARHTSLSLTSPRKPPPLPHQPRGRSSSSSPSKSTTSRSARRVTSASDLHSTPTKSELPSAGVLNSSIRKRRSRSKSMSRTSRTDLRTPSQGSLSSTADSPTKVAQIGFVNYTPDDCKVLMTGVAPSGSSKTKARREREAAERQRRMSEAVMKAVAAAGGDVGRLREEGIVIDGDDGMGGMMY</sequence>
<proteinExistence type="predicted"/>
<feature type="compositionally biased region" description="Polar residues" evidence="1">
    <location>
        <begin position="471"/>
        <end position="480"/>
    </location>
</feature>
<dbReference type="Proteomes" id="UP000182658">
    <property type="component" value="Unassembled WGS sequence"/>
</dbReference>